<dbReference type="GO" id="GO:0050660">
    <property type="term" value="F:flavin adenine dinucleotide binding"/>
    <property type="evidence" value="ECO:0007669"/>
    <property type="project" value="InterPro"/>
</dbReference>
<dbReference type="Gene3D" id="3.50.50.60">
    <property type="entry name" value="FAD/NAD(P)-binding domain"/>
    <property type="match status" value="1"/>
</dbReference>
<protein>
    <submittedName>
        <fullName evidence="4">Dehydrogenase xptC</fullName>
    </submittedName>
</protein>
<dbReference type="InterPro" id="IPR000172">
    <property type="entry name" value="GMC_OxRdtase_N"/>
</dbReference>
<feature type="signal peptide" evidence="2">
    <location>
        <begin position="1"/>
        <end position="21"/>
    </location>
</feature>
<dbReference type="SUPFAM" id="SSF51905">
    <property type="entry name" value="FAD/NAD(P)-binding domain"/>
    <property type="match status" value="1"/>
</dbReference>
<name>A0AA37LNR0_9PEZI</name>
<evidence type="ECO:0000313" key="4">
    <source>
        <dbReference type="EMBL" id="GJC79046.1"/>
    </source>
</evidence>
<dbReference type="EMBL" id="BPPX01000003">
    <property type="protein sequence ID" value="GJC79046.1"/>
    <property type="molecule type" value="Genomic_DNA"/>
</dbReference>
<comment type="caution">
    <text evidence="4">The sequence shown here is derived from an EMBL/GenBank/DDBJ whole genome shotgun (WGS) entry which is preliminary data.</text>
</comment>
<keyword evidence="5" id="KW-1185">Reference proteome</keyword>
<evidence type="ECO:0000256" key="1">
    <source>
        <dbReference type="ARBA" id="ARBA00010790"/>
    </source>
</evidence>
<evidence type="ECO:0000256" key="2">
    <source>
        <dbReference type="SAM" id="SignalP"/>
    </source>
</evidence>
<dbReference type="InterPro" id="IPR036188">
    <property type="entry name" value="FAD/NAD-bd_sf"/>
</dbReference>
<dbReference type="Proteomes" id="UP001055172">
    <property type="component" value="Unassembled WGS sequence"/>
</dbReference>
<organism evidence="4 5">
    <name type="scientific">Colletotrichum liriopes</name>
    <dbReference type="NCBI Taxonomy" id="708192"/>
    <lineage>
        <taxon>Eukaryota</taxon>
        <taxon>Fungi</taxon>
        <taxon>Dikarya</taxon>
        <taxon>Ascomycota</taxon>
        <taxon>Pezizomycotina</taxon>
        <taxon>Sordariomycetes</taxon>
        <taxon>Hypocreomycetidae</taxon>
        <taxon>Glomerellales</taxon>
        <taxon>Glomerellaceae</taxon>
        <taxon>Colletotrichum</taxon>
        <taxon>Colletotrichum spaethianum species complex</taxon>
    </lineage>
</organism>
<feature type="chain" id="PRO_5041249285" evidence="2">
    <location>
        <begin position="22"/>
        <end position="158"/>
    </location>
</feature>
<proteinExistence type="inferred from homology"/>
<dbReference type="PANTHER" id="PTHR11552">
    <property type="entry name" value="GLUCOSE-METHANOL-CHOLINE GMC OXIDOREDUCTASE"/>
    <property type="match status" value="1"/>
</dbReference>
<dbReference type="Pfam" id="PF00732">
    <property type="entry name" value="GMC_oxred_N"/>
    <property type="match status" value="1"/>
</dbReference>
<dbReference type="PANTHER" id="PTHR11552:SF115">
    <property type="entry name" value="DEHYDROGENASE XPTC-RELATED"/>
    <property type="match status" value="1"/>
</dbReference>
<evidence type="ECO:0000259" key="3">
    <source>
        <dbReference type="Pfam" id="PF00732"/>
    </source>
</evidence>
<keyword evidence="2" id="KW-0732">Signal</keyword>
<sequence length="158" mass="17209">MNHTLVLFCFASWMFLSFSAALHITSHTINNFLLDEYDYVIVGGGISGLVVANRLSEDSNSCRPGYIGLLPPSPYGKSVVTAPQNFLDGKMRSISQGRVIGGGSVTNGLCWTRGAAADFDAWEELGNPGWGWQNLLPYFKKVTRASSQTPQDIMSAEQ</sequence>
<dbReference type="GO" id="GO:0044550">
    <property type="term" value="P:secondary metabolite biosynthetic process"/>
    <property type="evidence" value="ECO:0007669"/>
    <property type="project" value="TreeGrafter"/>
</dbReference>
<dbReference type="Gene3D" id="3.30.560.10">
    <property type="entry name" value="Glucose Oxidase, domain 3"/>
    <property type="match status" value="1"/>
</dbReference>
<dbReference type="InterPro" id="IPR012132">
    <property type="entry name" value="GMC_OxRdtase"/>
</dbReference>
<evidence type="ECO:0000313" key="5">
    <source>
        <dbReference type="Proteomes" id="UP001055172"/>
    </source>
</evidence>
<accession>A0AA37LNR0</accession>
<reference evidence="4 5" key="1">
    <citation type="submission" date="2021-07" db="EMBL/GenBank/DDBJ databases">
        <title>Genome data of Colletotrichum spaethianum.</title>
        <authorList>
            <person name="Utami Y.D."/>
            <person name="Hiruma K."/>
        </authorList>
    </citation>
    <scope>NUCLEOTIDE SEQUENCE [LARGE SCALE GENOMIC DNA]</scope>
    <source>
        <strain evidence="4 5">MAFF 242679</strain>
    </source>
</reference>
<feature type="domain" description="Glucose-methanol-choline oxidoreductase N-terminal" evidence="3">
    <location>
        <begin position="37"/>
        <end position="143"/>
    </location>
</feature>
<comment type="similarity">
    <text evidence="1">Belongs to the GMC oxidoreductase family.</text>
</comment>
<dbReference type="GO" id="GO:0016614">
    <property type="term" value="F:oxidoreductase activity, acting on CH-OH group of donors"/>
    <property type="evidence" value="ECO:0007669"/>
    <property type="project" value="InterPro"/>
</dbReference>
<dbReference type="AlphaFoldDB" id="A0AA37LNR0"/>
<gene>
    <name evidence="4" type="ORF">ColLi_01884</name>
</gene>